<organism evidence="10 11">
    <name type="scientific">Mortierella isabellina</name>
    <name type="common">Filamentous fungus</name>
    <name type="synonym">Umbelopsis isabellina</name>
    <dbReference type="NCBI Taxonomy" id="91625"/>
    <lineage>
        <taxon>Eukaryota</taxon>
        <taxon>Fungi</taxon>
        <taxon>Fungi incertae sedis</taxon>
        <taxon>Mucoromycota</taxon>
        <taxon>Mucoromycotina</taxon>
        <taxon>Umbelopsidomycetes</taxon>
        <taxon>Umbelopsidales</taxon>
        <taxon>Umbelopsidaceae</taxon>
        <taxon>Umbelopsis</taxon>
    </lineage>
</organism>
<keyword evidence="8" id="KW-1133">Transmembrane helix</keyword>
<dbReference type="AlphaFoldDB" id="A0A8H7PLV7"/>
<keyword evidence="6" id="KW-0732">Signal</keyword>
<dbReference type="EMBL" id="JAEPQZ010000010">
    <property type="protein sequence ID" value="KAG2176306.1"/>
    <property type="molecule type" value="Genomic_DNA"/>
</dbReference>
<dbReference type="Pfam" id="PF10681">
    <property type="entry name" value="Rot1"/>
    <property type="match status" value="1"/>
</dbReference>
<evidence type="ECO:0000256" key="7">
    <source>
        <dbReference type="ARBA" id="ARBA00022824"/>
    </source>
</evidence>
<evidence type="ECO:0000313" key="10">
    <source>
        <dbReference type="EMBL" id="KAG2176306.1"/>
    </source>
</evidence>
<comment type="similarity">
    <text evidence="2">Belongs to the ROT1 family.</text>
</comment>
<evidence type="ECO:0000256" key="3">
    <source>
        <dbReference type="ARBA" id="ARBA00016195"/>
    </source>
</evidence>
<dbReference type="OrthoDB" id="5327821at2759"/>
<keyword evidence="9" id="KW-0472">Membrane</keyword>
<feature type="non-terminal residue" evidence="10">
    <location>
        <position position="1"/>
    </location>
</feature>
<gene>
    <name evidence="10" type="ORF">INT43_005540</name>
</gene>
<evidence type="ECO:0000256" key="1">
    <source>
        <dbReference type="ARBA" id="ARBA00004115"/>
    </source>
</evidence>
<dbReference type="PANTHER" id="PTHR28090:SF1">
    <property type="entry name" value="PROTEIN ROT1"/>
    <property type="match status" value="1"/>
</dbReference>
<keyword evidence="11" id="KW-1185">Reference proteome</keyword>
<dbReference type="InterPro" id="IPR019623">
    <property type="entry name" value="Rot1"/>
</dbReference>
<evidence type="ECO:0000256" key="6">
    <source>
        <dbReference type="ARBA" id="ARBA00022729"/>
    </source>
</evidence>
<reference evidence="10" key="1">
    <citation type="submission" date="2020-12" db="EMBL/GenBank/DDBJ databases">
        <title>Metabolic potential, ecology and presence of endohyphal bacteria is reflected in genomic diversity of Mucoromycotina.</title>
        <authorList>
            <person name="Muszewska A."/>
            <person name="Okrasinska A."/>
            <person name="Steczkiewicz K."/>
            <person name="Drgas O."/>
            <person name="Orlowska M."/>
            <person name="Perlinska-Lenart U."/>
            <person name="Aleksandrzak-Piekarczyk T."/>
            <person name="Szatraj K."/>
            <person name="Zielenkiewicz U."/>
            <person name="Pilsyk S."/>
            <person name="Malc E."/>
            <person name="Mieczkowski P."/>
            <person name="Kruszewska J.S."/>
            <person name="Biernat P."/>
            <person name="Pawlowska J."/>
        </authorList>
    </citation>
    <scope>NUCLEOTIDE SEQUENCE</scope>
    <source>
        <strain evidence="10">WA0000067209</strain>
    </source>
</reference>
<dbReference type="PANTHER" id="PTHR28090">
    <property type="entry name" value="PROTEIN ROT1"/>
    <property type="match status" value="1"/>
</dbReference>
<evidence type="ECO:0000256" key="4">
    <source>
        <dbReference type="ARBA" id="ARBA00017291"/>
    </source>
</evidence>
<name>A0A8H7PLV7_MORIS</name>
<evidence type="ECO:0000256" key="5">
    <source>
        <dbReference type="ARBA" id="ARBA00022692"/>
    </source>
</evidence>
<keyword evidence="7" id="KW-0256">Endoplasmic reticulum</keyword>
<dbReference type="GO" id="GO:0005789">
    <property type="term" value="C:endoplasmic reticulum membrane"/>
    <property type="evidence" value="ECO:0007669"/>
    <property type="project" value="UniProtKB-SubCell"/>
</dbReference>
<dbReference type="GO" id="GO:0051082">
    <property type="term" value="F:unfolded protein binding"/>
    <property type="evidence" value="ECO:0007669"/>
    <property type="project" value="TreeGrafter"/>
</dbReference>
<dbReference type="Proteomes" id="UP000654370">
    <property type="component" value="Unassembled WGS sequence"/>
</dbReference>
<sequence length="146" mass="15987">MSSNTSSNTSDIPSELIGTWSTDGEISSGPSFIDPVRGNFSVPSHPGLSITFTSNGYFEEAYYTKVGNSSYPECVTSVLQWQHGTFNTTSNHTINTSPIEADGRMNLTNPCMHGGHWDGSAQYYYQPETFAGYTMDNGSLTLIRFD</sequence>
<protein>
    <recommendedName>
        <fullName evidence="4">Protein ROT1</fullName>
    </recommendedName>
    <alternativeName>
        <fullName evidence="3">Protein rot1</fullName>
    </alternativeName>
</protein>
<comment type="subcellular location">
    <subcellularLocation>
        <location evidence="1">Endoplasmic reticulum membrane</location>
        <topology evidence="1">Single-pass type I membrane protein</topology>
    </subcellularLocation>
</comment>
<evidence type="ECO:0000313" key="11">
    <source>
        <dbReference type="Proteomes" id="UP000654370"/>
    </source>
</evidence>
<evidence type="ECO:0000256" key="9">
    <source>
        <dbReference type="ARBA" id="ARBA00023136"/>
    </source>
</evidence>
<evidence type="ECO:0000256" key="8">
    <source>
        <dbReference type="ARBA" id="ARBA00022989"/>
    </source>
</evidence>
<evidence type="ECO:0000256" key="2">
    <source>
        <dbReference type="ARBA" id="ARBA00007149"/>
    </source>
</evidence>
<accession>A0A8H7PLV7</accession>
<keyword evidence="5" id="KW-0812">Transmembrane</keyword>
<dbReference type="GO" id="GO:0006458">
    <property type="term" value="P:'de novo' protein folding"/>
    <property type="evidence" value="ECO:0007669"/>
    <property type="project" value="InterPro"/>
</dbReference>
<proteinExistence type="inferred from homology"/>
<comment type="caution">
    <text evidence="10">The sequence shown here is derived from an EMBL/GenBank/DDBJ whole genome shotgun (WGS) entry which is preliminary data.</text>
</comment>